<dbReference type="Proteomes" id="UP000324222">
    <property type="component" value="Unassembled WGS sequence"/>
</dbReference>
<evidence type="ECO:0000256" key="2">
    <source>
        <dbReference type="ARBA" id="ARBA00004236"/>
    </source>
</evidence>
<comment type="similarity">
    <text evidence="11">Belongs to the ligand-gated ion channel (TC 1.A.9) family.</text>
</comment>
<dbReference type="PANTHER" id="PTHR18945">
    <property type="entry name" value="NEUROTRANSMITTER GATED ION CHANNEL"/>
    <property type="match status" value="1"/>
</dbReference>
<dbReference type="GO" id="GO:0099095">
    <property type="term" value="F:ligand-gated monoatomic anion channel activity"/>
    <property type="evidence" value="ECO:0007669"/>
    <property type="project" value="UniProtKB-ARBA"/>
</dbReference>
<dbReference type="InterPro" id="IPR006202">
    <property type="entry name" value="Neur_chan_lig-bd"/>
</dbReference>
<dbReference type="PROSITE" id="PS00236">
    <property type="entry name" value="NEUROTR_ION_CHANNEL"/>
    <property type="match status" value="1"/>
</dbReference>
<gene>
    <name evidence="15" type="primary">Glra2_1</name>
    <name evidence="15" type="ORF">E2C01_015913</name>
</gene>
<organism evidence="15 16">
    <name type="scientific">Portunus trituberculatus</name>
    <name type="common">Swimming crab</name>
    <name type="synonym">Neptunus trituberculatus</name>
    <dbReference type="NCBI Taxonomy" id="210409"/>
    <lineage>
        <taxon>Eukaryota</taxon>
        <taxon>Metazoa</taxon>
        <taxon>Ecdysozoa</taxon>
        <taxon>Arthropoda</taxon>
        <taxon>Crustacea</taxon>
        <taxon>Multicrustacea</taxon>
        <taxon>Malacostraca</taxon>
        <taxon>Eumalacostraca</taxon>
        <taxon>Eucarida</taxon>
        <taxon>Decapoda</taxon>
        <taxon>Pleocyemata</taxon>
        <taxon>Brachyura</taxon>
        <taxon>Eubrachyura</taxon>
        <taxon>Portunoidea</taxon>
        <taxon>Portunidae</taxon>
        <taxon>Portuninae</taxon>
        <taxon>Portunus</taxon>
    </lineage>
</organism>
<dbReference type="GO" id="GO:0005254">
    <property type="term" value="F:chloride channel activity"/>
    <property type="evidence" value="ECO:0007669"/>
    <property type="project" value="UniProtKB-ARBA"/>
</dbReference>
<comment type="caution">
    <text evidence="11">Lacks conserved residue(s) required for the propagation of feature annotation.</text>
</comment>
<keyword evidence="9 11" id="KW-0472">Membrane</keyword>
<keyword evidence="3 11" id="KW-0813">Transport</keyword>
<dbReference type="InterPro" id="IPR006201">
    <property type="entry name" value="Neur_channel"/>
</dbReference>
<keyword evidence="8 11" id="KW-0406">Ion transport</keyword>
<dbReference type="Gene3D" id="1.20.58.390">
    <property type="entry name" value="Neurotransmitter-gated ion-channel transmembrane domain"/>
    <property type="match status" value="1"/>
</dbReference>
<reference evidence="15 16" key="1">
    <citation type="submission" date="2019-05" db="EMBL/GenBank/DDBJ databases">
        <title>Another draft genome of Portunus trituberculatus and its Hox gene families provides insights of decapod evolution.</title>
        <authorList>
            <person name="Jeong J.-H."/>
            <person name="Song I."/>
            <person name="Kim S."/>
            <person name="Choi T."/>
            <person name="Kim D."/>
            <person name="Ryu S."/>
            <person name="Kim W."/>
        </authorList>
    </citation>
    <scope>NUCLEOTIDE SEQUENCE [LARGE SCALE GENOMIC DNA]</scope>
    <source>
        <tissue evidence="15">Muscle</tissue>
    </source>
</reference>
<evidence type="ECO:0000256" key="11">
    <source>
        <dbReference type="RuleBase" id="RU000687"/>
    </source>
</evidence>
<feature type="compositionally biased region" description="Polar residues" evidence="12">
    <location>
        <begin position="382"/>
        <end position="403"/>
    </location>
</feature>
<dbReference type="SUPFAM" id="SSF63712">
    <property type="entry name" value="Nicotinic receptor ligand binding domain-like"/>
    <property type="match status" value="1"/>
</dbReference>
<dbReference type="NCBIfam" id="TIGR00860">
    <property type="entry name" value="LIC"/>
    <property type="match status" value="1"/>
</dbReference>
<evidence type="ECO:0000256" key="12">
    <source>
        <dbReference type="SAM" id="MobiDB-lite"/>
    </source>
</evidence>
<proteinExistence type="inferred from homology"/>
<evidence type="ECO:0000256" key="8">
    <source>
        <dbReference type="ARBA" id="ARBA00023065"/>
    </source>
</evidence>
<keyword evidence="15" id="KW-0675">Receptor</keyword>
<dbReference type="FunFam" id="2.70.170.10:FF:000065">
    <property type="entry name" value="Glutamate-gated chloride channel, putative"/>
    <property type="match status" value="1"/>
</dbReference>
<dbReference type="Pfam" id="PF02931">
    <property type="entry name" value="Neur_chan_LBD"/>
    <property type="match status" value="1"/>
</dbReference>
<dbReference type="PRINTS" id="PR00253">
    <property type="entry name" value="GABAARECEPTR"/>
</dbReference>
<keyword evidence="7 11" id="KW-1133">Transmembrane helix</keyword>
<dbReference type="GO" id="GO:0005886">
    <property type="term" value="C:plasma membrane"/>
    <property type="evidence" value="ECO:0007669"/>
    <property type="project" value="UniProtKB-SubCell"/>
</dbReference>
<evidence type="ECO:0000256" key="7">
    <source>
        <dbReference type="ARBA" id="ARBA00022989"/>
    </source>
</evidence>
<sequence>MYVDQSSTAIHHSSQAVFLVCAVAAIQDYTVDLYLRQRWLELRFLNNSLTRPVDLNDPVLVKMLWKPEVYFPNAKESDFQYVTVPNVMLRIHPDGTILYILRLKLTFSCMMDLSSYPLDHQTCYIQIASFVKTTRELELTWYEDSPLKMYRRLKLPQFEMKEIKADVCNQSFHIGNYSCLQAAFELRRNIGYHLVQSYLPTSLIVVVSWVSFWLDVDAIPSRVTLGVTTLLTVCSESTSFRDKMPTVSYVKALDIWMGSCTAFVFLALVEFTVVNHIARHHRRFLIWGSVYWRSRLSSINQNQSLLQPKQKMSDGASSAKCSNMGSLYTCAQTSSYGGNDDARKHTRKKLGSLSTIEAQADARRNITHNTTVETVECHTTSFASGSQEMAPSNNDGTTLNPDSCTGPGSYDLDEEEEAVQSQGLSDAGITCLPSHWQHEAHIAKLIDKICRALFPLHGPSGGSN</sequence>
<evidence type="ECO:0000259" key="13">
    <source>
        <dbReference type="Pfam" id="PF02931"/>
    </source>
</evidence>
<evidence type="ECO:0000256" key="3">
    <source>
        <dbReference type="ARBA" id="ARBA00022448"/>
    </source>
</evidence>
<feature type="region of interest" description="Disordered" evidence="12">
    <location>
        <begin position="382"/>
        <end position="422"/>
    </location>
</feature>
<comment type="caution">
    <text evidence="15">The sequence shown here is derived from an EMBL/GenBank/DDBJ whole genome shotgun (WGS) entry which is preliminary data.</text>
</comment>
<dbReference type="CDD" id="cd19049">
    <property type="entry name" value="LGIC_TM_anion"/>
    <property type="match status" value="1"/>
</dbReference>
<dbReference type="InterPro" id="IPR018000">
    <property type="entry name" value="Neurotransmitter_ion_chnl_CS"/>
</dbReference>
<dbReference type="InterPro" id="IPR038050">
    <property type="entry name" value="Neuro_actylchol_rec"/>
</dbReference>
<evidence type="ECO:0000256" key="5">
    <source>
        <dbReference type="ARBA" id="ARBA00022692"/>
    </source>
</evidence>
<keyword evidence="4" id="KW-1003">Cell membrane</keyword>
<evidence type="ECO:0000256" key="6">
    <source>
        <dbReference type="ARBA" id="ARBA00022729"/>
    </source>
</evidence>
<dbReference type="InterPro" id="IPR006029">
    <property type="entry name" value="Neurotrans-gated_channel_TM"/>
</dbReference>
<evidence type="ECO:0000256" key="4">
    <source>
        <dbReference type="ARBA" id="ARBA00022475"/>
    </source>
</evidence>
<dbReference type="GO" id="GO:0004888">
    <property type="term" value="F:transmembrane signaling receptor activity"/>
    <property type="evidence" value="ECO:0007669"/>
    <property type="project" value="InterPro"/>
</dbReference>
<keyword evidence="6" id="KW-0732">Signal</keyword>
<evidence type="ECO:0000313" key="15">
    <source>
        <dbReference type="EMBL" id="MPC22885.1"/>
    </source>
</evidence>
<evidence type="ECO:0000256" key="9">
    <source>
        <dbReference type="ARBA" id="ARBA00023136"/>
    </source>
</evidence>
<dbReference type="GO" id="GO:0005230">
    <property type="term" value="F:extracellular ligand-gated monoatomic ion channel activity"/>
    <property type="evidence" value="ECO:0007669"/>
    <property type="project" value="InterPro"/>
</dbReference>
<feature type="transmembrane region" description="Helical" evidence="11">
    <location>
        <begin position="255"/>
        <end position="274"/>
    </location>
</feature>
<feature type="domain" description="Neurotransmitter-gated ion-channel transmembrane" evidence="14">
    <location>
        <begin position="198"/>
        <end position="456"/>
    </location>
</feature>
<evidence type="ECO:0000256" key="10">
    <source>
        <dbReference type="ARBA" id="ARBA00023303"/>
    </source>
</evidence>
<protein>
    <submittedName>
        <fullName evidence="15">Glycine receptor subunit alpha-2</fullName>
    </submittedName>
</protein>
<evidence type="ECO:0000259" key="14">
    <source>
        <dbReference type="Pfam" id="PF02932"/>
    </source>
</evidence>
<dbReference type="SUPFAM" id="SSF90112">
    <property type="entry name" value="Neurotransmitter-gated ion-channel transmembrane pore"/>
    <property type="match status" value="1"/>
</dbReference>
<dbReference type="AlphaFoldDB" id="A0A5B7DNV0"/>
<dbReference type="EMBL" id="VSRR010001138">
    <property type="protein sequence ID" value="MPC22885.1"/>
    <property type="molecule type" value="Genomic_DNA"/>
</dbReference>
<feature type="transmembrane region" description="Helical" evidence="11">
    <location>
        <begin position="197"/>
        <end position="214"/>
    </location>
</feature>
<evidence type="ECO:0000313" key="16">
    <source>
        <dbReference type="Proteomes" id="UP000324222"/>
    </source>
</evidence>
<feature type="domain" description="Neurotransmitter-gated ion-channel ligand-binding" evidence="13">
    <location>
        <begin position="26"/>
        <end position="189"/>
    </location>
</feature>
<dbReference type="PRINTS" id="PR00252">
    <property type="entry name" value="NRIONCHANNEL"/>
</dbReference>
<accession>A0A5B7DNV0</accession>
<keyword evidence="10 11" id="KW-0407">Ion channel</keyword>
<dbReference type="Gene3D" id="2.70.170.10">
    <property type="entry name" value="Neurotransmitter-gated ion-channel ligand-binding domain"/>
    <property type="match status" value="1"/>
</dbReference>
<keyword evidence="5 11" id="KW-0812">Transmembrane</keyword>
<keyword evidence="16" id="KW-1185">Reference proteome</keyword>
<name>A0A5B7DNV0_PORTR</name>
<dbReference type="InterPro" id="IPR036734">
    <property type="entry name" value="Neur_chan_lig-bd_sf"/>
</dbReference>
<dbReference type="InterPro" id="IPR036719">
    <property type="entry name" value="Neuro-gated_channel_TM_sf"/>
</dbReference>
<dbReference type="Pfam" id="PF02932">
    <property type="entry name" value="Neur_chan_memb"/>
    <property type="match status" value="1"/>
</dbReference>
<evidence type="ECO:0000256" key="1">
    <source>
        <dbReference type="ARBA" id="ARBA00004141"/>
    </source>
</evidence>
<comment type="subcellular location">
    <subcellularLocation>
        <location evidence="2">Cell membrane</location>
    </subcellularLocation>
    <subcellularLocation>
        <location evidence="1">Membrane</location>
        <topology evidence="1">Multi-pass membrane protein</topology>
    </subcellularLocation>
</comment>
<dbReference type="OrthoDB" id="442503at2759"/>
<dbReference type="InterPro" id="IPR006028">
    <property type="entry name" value="GABAA/Glycine_rcpt"/>
</dbReference>